<organism evidence="1 2">
    <name type="scientific">Streptomyces albus</name>
    <dbReference type="NCBI Taxonomy" id="1888"/>
    <lineage>
        <taxon>Bacteria</taxon>
        <taxon>Bacillati</taxon>
        <taxon>Actinomycetota</taxon>
        <taxon>Actinomycetes</taxon>
        <taxon>Kitasatosporales</taxon>
        <taxon>Streptomycetaceae</taxon>
        <taxon>Streptomyces</taxon>
    </lineage>
</organism>
<dbReference type="Proteomes" id="UP000298111">
    <property type="component" value="Unassembled WGS sequence"/>
</dbReference>
<comment type="caution">
    <text evidence="1">The sequence shown here is derived from an EMBL/GenBank/DDBJ whole genome shotgun (WGS) entry which is preliminary data.</text>
</comment>
<evidence type="ECO:0000313" key="2">
    <source>
        <dbReference type="Proteomes" id="UP000298111"/>
    </source>
</evidence>
<evidence type="ECO:0000313" key="1">
    <source>
        <dbReference type="EMBL" id="TGG83202.1"/>
    </source>
</evidence>
<name>A0A6C1C118_9ACTN</name>
<dbReference type="AlphaFoldDB" id="A0A6C1C118"/>
<dbReference type="RefSeq" id="WP_031028157.1">
    <property type="nucleotide sequence ID" value="NZ_BBQG01000068.1"/>
</dbReference>
<dbReference type="EMBL" id="RCIY01000055">
    <property type="protein sequence ID" value="TGG83202.1"/>
    <property type="molecule type" value="Genomic_DNA"/>
</dbReference>
<dbReference type="GeneID" id="75183970"/>
<gene>
    <name evidence="1" type="ORF">D8771_14100</name>
</gene>
<proteinExistence type="predicted"/>
<accession>A0A6C1C118</accession>
<sequence length="81" mass="8296">MRKFKRAMIAGAGLLAFSGLAAGAAQAAPATHQGPDIVVPGTSIADCQAVGDKLVNQGLIENYACMVNPDGTVSVTPYYKD</sequence>
<protein>
    <submittedName>
        <fullName evidence="1">Uncharacterized protein</fullName>
    </submittedName>
</protein>
<reference evidence="1 2" key="1">
    <citation type="submission" date="2018-10" db="EMBL/GenBank/DDBJ databases">
        <title>Isolation of pseudouridimycin from Streptomyces albus DSM 40763.</title>
        <authorList>
            <person name="Rosenqvist P."/>
            <person name="Metsae-Ketelae M."/>
            <person name="Virta P."/>
        </authorList>
    </citation>
    <scope>NUCLEOTIDE SEQUENCE [LARGE SCALE GENOMIC DNA]</scope>
    <source>
        <strain evidence="1 2">DSM 40763</strain>
    </source>
</reference>